<accession>A0AAE3KJ64</accession>
<keyword evidence="3" id="KW-1185">Reference proteome</keyword>
<sequence>MTTDSPWFPQPAVKNAAEYAGCHPKTLLAALQSGECKGYQAKARGRWRVHKDDVDRWIRGEKPARRRLGAA</sequence>
<dbReference type="InterPro" id="IPR041657">
    <property type="entry name" value="HTH_17"/>
</dbReference>
<name>A0AAE3KJ64_9PSEU</name>
<dbReference type="Pfam" id="PF12728">
    <property type="entry name" value="HTH_17"/>
    <property type="match status" value="1"/>
</dbReference>
<dbReference type="RefSeq" id="WP_253775627.1">
    <property type="nucleotide sequence ID" value="NZ_JAMTCK010000012.1"/>
</dbReference>
<dbReference type="Proteomes" id="UP001206128">
    <property type="component" value="Unassembled WGS sequence"/>
</dbReference>
<dbReference type="NCBIfam" id="TIGR01764">
    <property type="entry name" value="excise"/>
    <property type="match status" value="1"/>
</dbReference>
<dbReference type="GO" id="GO:0003677">
    <property type="term" value="F:DNA binding"/>
    <property type="evidence" value="ECO:0007669"/>
    <property type="project" value="InterPro"/>
</dbReference>
<protein>
    <submittedName>
        <fullName evidence="2">DNA binding domain-containing protein, excisionase family</fullName>
    </submittedName>
</protein>
<feature type="domain" description="Helix-turn-helix" evidence="1">
    <location>
        <begin position="13"/>
        <end position="60"/>
    </location>
</feature>
<dbReference type="EMBL" id="JAMTCK010000012">
    <property type="protein sequence ID" value="MCP2168109.1"/>
    <property type="molecule type" value="Genomic_DNA"/>
</dbReference>
<dbReference type="InterPro" id="IPR010093">
    <property type="entry name" value="SinI_DNA-bd"/>
</dbReference>
<gene>
    <name evidence="2" type="ORF">LX83_004983</name>
</gene>
<dbReference type="AlphaFoldDB" id="A0AAE3KJ64"/>
<evidence type="ECO:0000259" key="1">
    <source>
        <dbReference type="Pfam" id="PF12728"/>
    </source>
</evidence>
<proteinExistence type="predicted"/>
<evidence type="ECO:0000313" key="3">
    <source>
        <dbReference type="Proteomes" id="UP001206128"/>
    </source>
</evidence>
<comment type="caution">
    <text evidence="2">The sequence shown here is derived from an EMBL/GenBank/DDBJ whole genome shotgun (WGS) entry which is preliminary data.</text>
</comment>
<reference evidence="2" key="1">
    <citation type="submission" date="2022-06" db="EMBL/GenBank/DDBJ databases">
        <title>Genomic Encyclopedia of Archaeal and Bacterial Type Strains, Phase II (KMG-II): from individual species to whole genera.</title>
        <authorList>
            <person name="Goeker M."/>
        </authorList>
    </citation>
    <scope>NUCLEOTIDE SEQUENCE</scope>
    <source>
        <strain evidence="2">DSM 43935</strain>
    </source>
</reference>
<evidence type="ECO:0000313" key="2">
    <source>
        <dbReference type="EMBL" id="MCP2168109.1"/>
    </source>
</evidence>
<organism evidence="2 3">
    <name type="scientific">Goodfellowiella coeruleoviolacea</name>
    <dbReference type="NCBI Taxonomy" id="334858"/>
    <lineage>
        <taxon>Bacteria</taxon>
        <taxon>Bacillati</taxon>
        <taxon>Actinomycetota</taxon>
        <taxon>Actinomycetes</taxon>
        <taxon>Pseudonocardiales</taxon>
        <taxon>Pseudonocardiaceae</taxon>
        <taxon>Goodfellowiella</taxon>
    </lineage>
</organism>